<protein>
    <submittedName>
        <fullName evidence="2">Bgt-20641</fullName>
    </submittedName>
</protein>
<dbReference type="AlphaFoldDB" id="A0A9X9QFV3"/>
<feature type="compositionally biased region" description="Basic and acidic residues" evidence="1">
    <location>
        <begin position="1"/>
        <end position="14"/>
    </location>
</feature>
<reference evidence="2 3" key="1">
    <citation type="submission" date="2018-08" db="EMBL/GenBank/DDBJ databases">
        <authorList>
            <person name="Muller C M."/>
        </authorList>
    </citation>
    <scope>NUCLEOTIDE SEQUENCE [LARGE SCALE GENOMIC DNA]</scope>
</reference>
<keyword evidence="3" id="KW-1185">Reference proteome</keyword>
<dbReference type="Proteomes" id="UP000324639">
    <property type="component" value="Chromosome Bgt_-09"/>
</dbReference>
<accession>A0A9X9QFV3</accession>
<dbReference type="EMBL" id="LR026992">
    <property type="protein sequence ID" value="VDB93896.1"/>
    <property type="molecule type" value="Genomic_DNA"/>
</dbReference>
<evidence type="ECO:0000313" key="2">
    <source>
        <dbReference type="EMBL" id="VDB93896.1"/>
    </source>
</evidence>
<sequence>MQEKPSDEFLERTQHPIQRRRIGSSRPQLLQRREIHMDMHTSCCLGVKNSRGWGCRFFEPFSREGSFHCYHFFWGRRFHGKSGRIPRVNTKLNGHSSRAIYQ</sequence>
<name>A0A9X9QFV3_BLUGR</name>
<evidence type="ECO:0000313" key="3">
    <source>
        <dbReference type="Proteomes" id="UP000324639"/>
    </source>
</evidence>
<proteinExistence type="predicted"/>
<organism evidence="2 3">
    <name type="scientific">Blumeria graminis f. sp. tritici</name>
    <dbReference type="NCBI Taxonomy" id="62690"/>
    <lineage>
        <taxon>Eukaryota</taxon>
        <taxon>Fungi</taxon>
        <taxon>Dikarya</taxon>
        <taxon>Ascomycota</taxon>
        <taxon>Pezizomycotina</taxon>
        <taxon>Leotiomycetes</taxon>
        <taxon>Erysiphales</taxon>
        <taxon>Erysiphaceae</taxon>
        <taxon>Blumeria</taxon>
    </lineage>
</organism>
<feature type="region of interest" description="Disordered" evidence="1">
    <location>
        <begin position="1"/>
        <end position="27"/>
    </location>
</feature>
<gene>
    <name evidence="2" type="ORF">BGT96224V316_LOCUS7487</name>
</gene>
<evidence type="ECO:0000256" key="1">
    <source>
        <dbReference type="SAM" id="MobiDB-lite"/>
    </source>
</evidence>